<dbReference type="STRING" id="880724.Metig_1388"/>
<keyword evidence="3" id="KW-1185">Reference proteome</keyword>
<dbReference type="PANTHER" id="PTHR34704">
    <property type="entry name" value="ATPASE"/>
    <property type="match status" value="1"/>
</dbReference>
<dbReference type="InterPro" id="IPR003593">
    <property type="entry name" value="AAA+_ATPase"/>
</dbReference>
<evidence type="ECO:0000313" key="2">
    <source>
        <dbReference type="EMBL" id="AEF96923.1"/>
    </source>
</evidence>
<dbReference type="Pfam" id="PF03008">
    <property type="entry name" value="DUF234"/>
    <property type="match status" value="1"/>
</dbReference>
<sequence>MIGIILVILMFINRKEELSFLEKLYKSNKKEVLILYGRRRVGKTELIKQFIKNINSENVIYFLADKSGLKTNAERFYEKAAKKFNLPKVKVDDFRDAFNLLKIIPNNRIVVVIDEFSYLLEDKNTSAIFQHIIDEILDDRFFIILCGSLVGLMESLMSYKNPLYGRRTAQLKLSPLNFLHVREYFKNTDIETVVKIYSVTGGIPMYFKLFKGEDFEKELNEVVFSKTSILYEEVEFILREEVGDVHRYYLILEALAKGYNRVSEISSVTGVEAKDLPKYLRVLMSLDLVEREIPITEGLKSKKGRYKIKDNFFRFWFRFVYPNKSEIEIGTYEMDYLSFNKYVGEVFEYIAKEFLIELNKNDNLPFKFSKIGRWWHKGEEVDLITLNENERKALFVEVKWKELSVKEVYGIFKDLERKSELVGLKEYDKYYCVFCKGIKGKIELDVNYLVFDLESLEQYSVSE</sequence>
<dbReference type="InterPro" id="IPR036388">
    <property type="entry name" value="WH-like_DNA-bd_sf"/>
</dbReference>
<dbReference type="InterPro" id="IPR004256">
    <property type="entry name" value="DUF234"/>
</dbReference>
<protein>
    <submittedName>
        <fullName evidence="2">DUF234 DEXX-box ATPase</fullName>
    </submittedName>
</protein>
<dbReference type="PANTHER" id="PTHR34704:SF2">
    <property type="entry name" value="ATPASE"/>
    <property type="match status" value="1"/>
</dbReference>
<dbReference type="EMBL" id="CP002737">
    <property type="protein sequence ID" value="AEF96923.1"/>
    <property type="molecule type" value="Genomic_DNA"/>
</dbReference>
<dbReference type="SMART" id="SM00382">
    <property type="entry name" value="AAA"/>
    <property type="match status" value="1"/>
</dbReference>
<dbReference type="SUPFAM" id="SSF52540">
    <property type="entry name" value="P-loop containing nucleoside triphosphate hydrolases"/>
    <property type="match status" value="1"/>
</dbReference>
<evidence type="ECO:0000259" key="1">
    <source>
        <dbReference type="SMART" id="SM00382"/>
    </source>
</evidence>
<dbReference type="KEGG" id="mig:Metig_1388"/>
<dbReference type="Gene3D" id="3.40.50.300">
    <property type="entry name" value="P-loop containing nucleotide triphosphate hydrolases"/>
    <property type="match status" value="1"/>
</dbReference>
<dbReference type="SUPFAM" id="SSF46785">
    <property type="entry name" value="Winged helix' DNA-binding domain"/>
    <property type="match status" value="1"/>
</dbReference>
<organism evidence="3">
    <name type="scientific">Methanotorris igneus (strain DSM 5666 / JCM 11834 / Kol 5)</name>
    <dbReference type="NCBI Taxonomy" id="880724"/>
    <lineage>
        <taxon>Archaea</taxon>
        <taxon>Methanobacteriati</taxon>
        <taxon>Methanobacteriota</taxon>
        <taxon>Methanomada group</taxon>
        <taxon>Methanococci</taxon>
        <taxon>Methanococcales</taxon>
        <taxon>Methanocaldococcaceae</taxon>
        <taxon>Methanotorris</taxon>
    </lineage>
</organism>
<evidence type="ECO:0000313" key="3">
    <source>
        <dbReference type="Proteomes" id="UP000009227"/>
    </source>
</evidence>
<dbReference type="InterPro" id="IPR011579">
    <property type="entry name" value="ATPase_dom"/>
</dbReference>
<dbReference type="AlphaFoldDB" id="F6BF53"/>
<proteinExistence type="predicted"/>
<dbReference type="InterPro" id="IPR027417">
    <property type="entry name" value="P-loop_NTPase"/>
</dbReference>
<dbReference type="InterPro" id="IPR036390">
    <property type="entry name" value="WH_DNA-bd_sf"/>
</dbReference>
<feature type="domain" description="AAA+ ATPase" evidence="1">
    <location>
        <begin position="29"/>
        <end position="151"/>
    </location>
</feature>
<gene>
    <name evidence="2" type="ordered locus">Metig_1388</name>
</gene>
<accession>F6BF53</accession>
<reference evidence="2 3" key="1">
    <citation type="submission" date="2011-05" db="EMBL/GenBank/DDBJ databases">
        <title>Complete sequence of Methanotorris igneus Kol 5.</title>
        <authorList>
            <consortium name="US DOE Joint Genome Institute"/>
            <person name="Lucas S."/>
            <person name="Han J."/>
            <person name="Lapidus A."/>
            <person name="Cheng J.-F."/>
            <person name="Goodwin L."/>
            <person name="Pitluck S."/>
            <person name="Peters L."/>
            <person name="Mikhailova N."/>
            <person name="Chertkov O."/>
            <person name="Han C."/>
            <person name="Tapia R."/>
            <person name="Land M."/>
            <person name="Hauser L."/>
            <person name="Kyrpides N."/>
            <person name="Ivanova N."/>
            <person name="Pagani I."/>
            <person name="Sieprawska-Lupa M."/>
            <person name="Whitman W."/>
            <person name="Woyke T."/>
        </authorList>
    </citation>
    <scope>NUCLEOTIDE SEQUENCE [LARGE SCALE GENOMIC DNA]</scope>
    <source>
        <strain evidence="3">DSM 5666 / JCM 11834 / Kol 5</strain>
    </source>
</reference>
<dbReference type="Gene3D" id="1.10.10.10">
    <property type="entry name" value="Winged helix-like DNA-binding domain superfamily/Winged helix DNA-binding domain"/>
    <property type="match status" value="1"/>
</dbReference>
<dbReference type="HOGENOM" id="CLU_041137_3_0_2"/>
<name>F6BF53_METIK</name>
<dbReference type="GO" id="GO:0005524">
    <property type="term" value="F:ATP binding"/>
    <property type="evidence" value="ECO:0007669"/>
    <property type="project" value="InterPro"/>
</dbReference>
<dbReference type="Proteomes" id="UP000009227">
    <property type="component" value="Chromosome"/>
</dbReference>
<dbReference type="Pfam" id="PF01637">
    <property type="entry name" value="ATPase_2"/>
    <property type="match status" value="1"/>
</dbReference>